<dbReference type="SUPFAM" id="SSF48498">
    <property type="entry name" value="Tetracyclin repressor-like, C-terminal domain"/>
    <property type="match status" value="1"/>
</dbReference>
<protein>
    <submittedName>
        <fullName evidence="2">Transcriptional regulator BetI</fullName>
    </submittedName>
</protein>
<evidence type="ECO:0000256" key="1">
    <source>
        <dbReference type="ARBA" id="ARBA00023125"/>
    </source>
</evidence>
<dbReference type="AlphaFoldDB" id="A0A653FEK6"/>
<keyword evidence="1" id="KW-0238">DNA-binding</keyword>
<evidence type="ECO:0000313" key="2">
    <source>
        <dbReference type="EMBL" id="VTP07476.1"/>
    </source>
</evidence>
<proteinExistence type="predicted"/>
<gene>
    <name evidence="2" type="ORF">BIN_B_01796</name>
</gene>
<dbReference type="KEGG" id="msh:LI98_03255"/>
<organism evidence="2">
    <name type="scientific">Mycolicibacterium smegmatis</name>
    <name type="common">Mycobacterium smegmatis</name>
    <dbReference type="NCBI Taxonomy" id="1772"/>
    <lineage>
        <taxon>Bacteria</taxon>
        <taxon>Bacillati</taxon>
        <taxon>Actinomycetota</taxon>
        <taxon>Actinomycetes</taxon>
        <taxon>Mycobacteriales</taxon>
        <taxon>Mycobacteriaceae</taxon>
        <taxon>Mycolicibacterium</taxon>
    </lineage>
</organism>
<dbReference type="Pfam" id="PF17940">
    <property type="entry name" value="TetR_C_31"/>
    <property type="match status" value="1"/>
</dbReference>
<dbReference type="RefSeq" id="WP_011727099.1">
    <property type="nucleotide sequence ID" value="NZ_CP009495.1"/>
</dbReference>
<dbReference type="InterPro" id="IPR041583">
    <property type="entry name" value="TetR_C_31"/>
</dbReference>
<dbReference type="InterPro" id="IPR009057">
    <property type="entry name" value="Homeodomain-like_sf"/>
</dbReference>
<dbReference type="InterPro" id="IPR001647">
    <property type="entry name" value="HTH_TetR"/>
</dbReference>
<dbReference type="EMBL" id="LR589633">
    <property type="protein sequence ID" value="VTP07476.1"/>
    <property type="molecule type" value="Genomic_DNA"/>
</dbReference>
<dbReference type="Gene3D" id="1.10.357.10">
    <property type="entry name" value="Tetracycline Repressor, domain 2"/>
    <property type="match status" value="1"/>
</dbReference>
<dbReference type="SUPFAM" id="SSF46689">
    <property type="entry name" value="Homeodomain-like"/>
    <property type="match status" value="1"/>
</dbReference>
<dbReference type="KEGG" id="msn:LI99_03255"/>
<accession>A0A653FEK6</accession>
<dbReference type="PROSITE" id="PS50977">
    <property type="entry name" value="HTH_TETR_2"/>
    <property type="match status" value="1"/>
</dbReference>
<dbReference type="InterPro" id="IPR036271">
    <property type="entry name" value="Tet_transcr_reg_TetR-rel_C_sf"/>
</dbReference>
<reference evidence="2" key="1">
    <citation type="submission" date="2019-05" db="EMBL/GenBank/DDBJ databases">
        <authorList>
            <person name="Naeem R."/>
            <person name="Antony C."/>
            <person name="Guan Q."/>
        </authorList>
    </citation>
    <scope>NUCLEOTIDE SEQUENCE</scope>
    <source>
        <strain evidence="2">1</strain>
    </source>
</reference>
<dbReference type="OMA" id="VQLMPHG"/>
<sequence>MGRKQNPEQRRRELCDAAIRLLADEGIKGLTHLKVDRTAGVPDGTTSFYFRTSSALLHAVAGRVAELDLQDLTAATEPPAPGENPAAGLAALVMRAADGPGFVRSRARLELAMPSSRDPGLAQVFALHQQRFVDMHRDVVQRLSPDADPAEVAERTYVLLTFISGLLLALSRGDRTIGSAEQLEAIICSLCRGGPQPEQG</sequence>
<dbReference type="GeneID" id="93455568"/>
<name>A0A653FEK6_MYCSM</name>
<dbReference type="GO" id="GO:0003677">
    <property type="term" value="F:DNA binding"/>
    <property type="evidence" value="ECO:0007669"/>
    <property type="project" value="UniProtKB-UniRule"/>
</dbReference>